<evidence type="ECO:0000256" key="16">
    <source>
        <dbReference type="SAM" id="MobiDB-lite"/>
    </source>
</evidence>
<dbReference type="FunFam" id="3.30.200.20:FF:000315">
    <property type="entry name" value="Calcium-dependent protein kinase 3"/>
    <property type="match status" value="1"/>
</dbReference>
<evidence type="ECO:0000256" key="8">
    <source>
        <dbReference type="ARBA" id="ARBA00022741"/>
    </source>
</evidence>
<evidence type="ECO:0000256" key="13">
    <source>
        <dbReference type="ARBA" id="ARBA00047899"/>
    </source>
</evidence>
<protein>
    <recommendedName>
        <fullName evidence="3">non-specific serine/threonine protein kinase</fullName>
        <ecNumber evidence="3">2.7.11.1</ecNumber>
    </recommendedName>
</protein>
<feature type="region of interest" description="Disordered" evidence="16">
    <location>
        <begin position="67"/>
        <end position="95"/>
    </location>
</feature>
<dbReference type="PROSITE" id="PS00107">
    <property type="entry name" value="PROTEIN_KINASE_ATP"/>
    <property type="match status" value="1"/>
</dbReference>
<comment type="subunit">
    <text evidence="2">Monomer.</text>
</comment>
<dbReference type="AlphaFoldDB" id="A0AAD1UB32"/>
<dbReference type="InterPro" id="IPR000719">
    <property type="entry name" value="Prot_kinase_dom"/>
</dbReference>
<dbReference type="GO" id="GO:0004674">
    <property type="term" value="F:protein serine/threonine kinase activity"/>
    <property type="evidence" value="ECO:0007669"/>
    <property type="project" value="UniProtKB-KW"/>
</dbReference>
<evidence type="ECO:0000256" key="11">
    <source>
        <dbReference type="ARBA" id="ARBA00022840"/>
    </source>
</evidence>
<dbReference type="GO" id="GO:0005524">
    <property type="term" value="F:ATP binding"/>
    <property type="evidence" value="ECO:0007669"/>
    <property type="project" value="UniProtKB-UniRule"/>
</dbReference>
<evidence type="ECO:0000313" key="20">
    <source>
        <dbReference type="Proteomes" id="UP001295684"/>
    </source>
</evidence>
<evidence type="ECO:0000259" key="18">
    <source>
        <dbReference type="PROSITE" id="PS50222"/>
    </source>
</evidence>
<dbReference type="InterPro" id="IPR008271">
    <property type="entry name" value="Ser/Thr_kinase_AS"/>
</dbReference>
<reference evidence="19" key="1">
    <citation type="submission" date="2023-07" db="EMBL/GenBank/DDBJ databases">
        <authorList>
            <consortium name="AG Swart"/>
            <person name="Singh M."/>
            <person name="Singh A."/>
            <person name="Seah K."/>
            <person name="Emmerich C."/>
        </authorList>
    </citation>
    <scope>NUCLEOTIDE SEQUENCE</scope>
    <source>
        <strain evidence="19">DP1</strain>
    </source>
</reference>
<feature type="domain" description="EF-hand" evidence="18">
    <location>
        <begin position="473"/>
        <end position="508"/>
    </location>
</feature>
<dbReference type="Gene3D" id="1.10.510.10">
    <property type="entry name" value="Transferase(Phosphotransferase) domain 1"/>
    <property type="match status" value="1"/>
</dbReference>
<dbReference type="FunFam" id="1.10.510.10:FF:000571">
    <property type="entry name" value="Maternal embryonic leucine zipper kinase"/>
    <property type="match status" value="1"/>
</dbReference>
<keyword evidence="6" id="KW-0479">Metal-binding</keyword>
<dbReference type="CDD" id="cd05117">
    <property type="entry name" value="STKc_CAMK"/>
    <property type="match status" value="1"/>
</dbReference>
<evidence type="ECO:0000256" key="14">
    <source>
        <dbReference type="ARBA" id="ARBA00048679"/>
    </source>
</evidence>
<feature type="domain" description="Protein kinase" evidence="17">
    <location>
        <begin position="109"/>
        <end position="367"/>
    </location>
</feature>
<accession>A0AAD1UB32</accession>
<evidence type="ECO:0000256" key="5">
    <source>
        <dbReference type="ARBA" id="ARBA00022679"/>
    </source>
</evidence>
<dbReference type="SUPFAM" id="SSF56112">
    <property type="entry name" value="Protein kinase-like (PK-like)"/>
    <property type="match status" value="1"/>
</dbReference>
<evidence type="ECO:0000256" key="2">
    <source>
        <dbReference type="ARBA" id="ARBA00011245"/>
    </source>
</evidence>
<dbReference type="Gene3D" id="3.30.200.20">
    <property type="entry name" value="Phosphorylase Kinase, domain 1"/>
    <property type="match status" value="1"/>
</dbReference>
<evidence type="ECO:0000256" key="10">
    <source>
        <dbReference type="ARBA" id="ARBA00022837"/>
    </source>
</evidence>
<dbReference type="InterPro" id="IPR050205">
    <property type="entry name" value="CDPK_Ser/Thr_kinases"/>
</dbReference>
<keyword evidence="10" id="KW-0106">Calcium</keyword>
<proteinExistence type="inferred from homology"/>
<evidence type="ECO:0000256" key="7">
    <source>
        <dbReference type="ARBA" id="ARBA00022737"/>
    </source>
</evidence>
<dbReference type="InterPro" id="IPR017441">
    <property type="entry name" value="Protein_kinase_ATP_BS"/>
</dbReference>
<dbReference type="EC" id="2.7.11.1" evidence="3"/>
<evidence type="ECO:0000256" key="12">
    <source>
        <dbReference type="ARBA" id="ARBA00024334"/>
    </source>
</evidence>
<dbReference type="PROSITE" id="PS50222">
    <property type="entry name" value="EF_HAND_2"/>
    <property type="match status" value="1"/>
</dbReference>
<evidence type="ECO:0000256" key="9">
    <source>
        <dbReference type="ARBA" id="ARBA00022777"/>
    </source>
</evidence>
<dbReference type="PROSITE" id="PS00108">
    <property type="entry name" value="PROTEIN_KINASE_ST"/>
    <property type="match status" value="1"/>
</dbReference>
<evidence type="ECO:0000256" key="4">
    <source>
        <dbReference type="ARBA" id="ARBA00022527"/>
    </source>
</evidence>
<evidence type="ECO:0000259" key="17">
    <source>
        <dbReference type="PROSITE" id="PS50011"/>
    </source>
</evidence>
<feature type="compositionally biased region" description="Basic and acidic residues" evidence="16">
    <location>
        <begin position="24"/>
        <end position="34"/>
    </location>
</feature>
<comment type="catalytic activity">
    <reaction evidence="14">
        <text>L-seryl-[protein] + ATP = O-phospho-L-seryl-[protein] + ADP + H(+)</text>
        <dbReference type="Rhea" id="RHEA:17989"/>
        <dbReference type="Rhea" id="RHEA-COMP:9863"/>
        <dbReference type="Rhea" id="RHEA-COMP:11604"/>
        <dbReference type="ChEBI" id="CHEBI:15378"/>
        <dbReference type="ChEBI" id="CHEBI:29999"/>
        <dbReference type="ChEBI" id="CHEBI:30616"/>
        <dbReference type="ChEBI" id="CHEBI:83421"/>
        <dbReference type="ChEBI" id="CHEBI:456216"/>
        <dbReference type="EC" id="2.7.11.1"/>
    </reaction>
</comment>
<dbReference type="Proteomes" id="UP001295684">
    <property type="component" value="Unassembled WGS sequence"/>
</dbReference>
<keyword evidence="7" id="KW-0677">Repeat</keyword>
<comment type="similarity">
    <text evidence="12">Belongs to the protein kinase superfamily. Ser/Thr protein kinase family. CDPK subfamily.</text>
</comment>
<dbReference type="InterPro" id="IPR011009">
    <property type="entry name" value="Kinase-like_dom_sf"/>
</dbReference>
<dbReference type="SMART" id="SM00220">
    <property type="entry name" value="S_TKc"/>
    <property type="match status" value="1"/>
</dbReference>
<keyword evidence="8 15" id="KW-0547">Nucleotide-binding</keyword>
<dbReference type="Gene3D" id="1.10.238.10">
    <property type="entry name" value="EF-hand"/>
    <property type="match status" value="2"/>
</dbReference>
<evidence type="ECO:0000256" key="1">
    <source>
        <dbReference type="ARBA" id="ARBA00001946"/>
    </source>
</evidence>
<dbReference type="GO" id="GO:0005509">
    <property type="term" value="F:calcium ion binding"/>
    <property type="evidence" value="ECO:0007669"/>
    <property type="project" value="InterPro"/>
</dbReference>
<keyword evidence="5" id="KW-0808">Transferase</keyword>
<comment type="catalytic activity">
    <reaction evidence="13">
        <text>L-threonyl-[protein] + ATP = O-phospho-L-threonyl-[protein] + ADP + H(+)</text>
        <dbReference type="Rhea" id="RHEA:46608"/>
        <dbReference type="Rhea" id="RHEA-COMP:11060"/>
        <dbReference type="Rhea" id="RHEA-COMP:11605"/>
        <dbReference type="ChEBI" id="CHEBI:15378"/>
        <dbReference type="ChEBI" id="CHEBI:30013"/>
        <dbReference type="ChEBI" id="CHEBI:30616"/>
        <dbReference type="ChEBI" id="CHEBI:61977"/>
        <dbReference type="ChEBI" id="CHEBI:456216"/>
        <dbReference type="EC" id="2.7.11.1"/>
    </reaction>
</comment>
<evidence type="ECO:0000256" key="3">
    <source>
        <dbReference type="ARBA" id="ARBA00012513"/>
    </source>
</evidence>
<evidence type="ECO:0000256" key="6">
    <source>
        <dbReference type="ARBA" id="ARBA00022723"/>
    </source>
</evidence>
<evidence type="ECO:0000313" key="19">
    <source>
        <dbReference type="EMBL" id="CAI2365469.1"/>
    </source>
</evidence>
<dbReference type="Pfam" id="PF00069">
    <property type="entry name" value="Pkinase"/>
    <property type="match status" value="1"/>
</dbReference>
<evidence type="ECO:0000256" key="15">
    <source>
        <dbReference type="PROSITE-ProRule" id="PRU10141"/>
    </source>
</evidence>
<dbReference type="SUPFAM" id="SSF47473">
    <property type="entry name" value="EF-hand"/>
    <property type="match status" value="1"/>
</dbReference>
<gene>
    <name evidence="19" type="ORF">ECRASSUSDP1_LOCUS6799</name>
</gene>
<name>A0AAD1UB32_EUPCR</name>
<organism evidence="19 20">
    <name type="scientific">Euplotes crassus</name>
    <dbReference type="NCBI Taxonomy" id="5936"/>
    <lineage>
        <taxon>Eukaryota</taxon>
        <taxon>Sar</taxon>
        <taxon>Alveolata</taxon>
        <taxon>Ciliophora</taxon>
        <taxon>Intramacronucleata</taxon>
        <taxon>Spirotrichea</taxon>
        <taxon>Hypotrichia</taxon>
        <taxon>Euplotida</taxon>
        <taxon>Euplotidae</taxon>
        <taxon>Moneuplotes</taxon>
    </lineage>
</organism>
<dbReference type="PROSITE" id="PS50011">
    <property type="entry name" value="PROTEIN_KINASE_DOM"/>
    <property type="match status" value="1"/>
</dbReference>
<dbReference type="EMBL" id="CAMPGE010006602">
    <property type="protein sequence ID" value="CAI2365469.1"/>
    <property type="molecule type" value="Genomic_DNA"/>
</dbReference>
<feature type="compositionally biased region" description="Polar residues" evidence="16">
    <location>
        <begin position="1"/>
        <end position="22"/>
    </location>
</feature>
<feature type="region of interest" description="Disordered" evidence="16">
    <location>
        <begin position="1"/>
        <end position="39"/>
    </location>
</feature>
<comment type="cofactor">
    <cofactor evidence="1">
        <name>Mg(2+)</name>
        <dbReference type="ChEBI" id="CHEBI:18420"/>
    </cofactor>
</comment>
<keyword evidence="20" id="KW-1185">Reference proteome</keyword>
<dbReference type="PANTHER" id="PTHR24349">
    <property type="entry name" value="SERINE/THREONINE-PROTEIN KINASE"/>
    <property type="match status" value="1"/>
</dbReference>
<dbReference type="InterPro" id="IPR011992">
    <property type="entry name" value="EF-hand-dom_pair"/>
</dbReference>
<comment type="caution">
    <text evidence="19">The sequence shown here is derived from an EMBL/GenBank/DDBJ whole genome shotgun (WGS) entry which is preliminary data.</text>
</comment>
<feature type="binding site" evidence="15">
    <location>
        <position position="139"/>
    </location>
    <ligand>
        <name>ATP</name>
        <dbReference type="ChEBI" id="CHEBI:30616"/>
    </ligand>
</feature>
<keyword evidence="4" id="KW-0723">Serine/threonine-protein kinase</keyword>
<dbReference type="InterPro" id="IPR002048">
    <property type="entry name" value="EF_hand_dom"/>
</dbReference>
<sequence>MGQIVCTCTKSENMSSQKTPPGSSKHEDEQELERNYTQLPLLRAKTPVGSVKKKKIKFNDCHVSARLDSTKDSQSGKKGSPIKSPAQKKTTSRLSFGSSLKQEDISKVYSIGEILGAGKFGTVRLAYPYSNPHLKYAVKSIPKNSENIIFGKHEFRRELSILKRIDHPNIIRFNETYQDEHYYHIVTEYCKGGELYEKVDQLGSLLEEDAKCIIQKLLYTVDYLHKQGICHRDLKPENILFYNLEHDSEIKLIDFGHSAVIKEEEKFRSRCGTPLYIAPEVLEGEYDQSCDLWSIGVITYLLLSGIPPFIDDSYEKIFAKIKIGKFAFDGDYWKGISEEAKDFITKLLVVDPSERITSKEAINHKWIKSDQKKLSLKTLYKLKRLGNCDPLKLKFLSIAPNMIKSDQINKTNLTFKAIDYDNSGWISKEKIKHVLEKYGYIQYSEKILSEFEFRDDFKIPYSLFAGAISDEIRLKDSLYTIFNYFDVENKGRITPGNLKKVFRRKNITISPDEMAEILPCFNHEKEIKFSQFKAILLT</sequence>
<keyword evidence="11 15" id="KW-0067">ATP-binding</keyword>
<keyword evidence="9" id="KW-0418">Kinase</keyword>